<dbReference type="OrthoDB" id="9802649at2"/>
<name>A0A4Y3IS12_9VIBR</name>
<dbReference type="Proteomes" id="UP000318242">
    <property type="component" value="Unassembled WGS sequence"/>
</dbReference>
<dbReference type="Pfam" id="PF00535">
    <property type="entry name" value="Glycos_transf_2"/>
    <property type="match status" value="1"/>
</dbReference>
<dbReference type="SUPFAM" id="SSF53448">
    <property type="entry name" value="Nucleotide-diphospho-sugar transferases"/>
    <property type="match status" value="1"/>
</dbReference>
<dbReference type="InterPro" id="IPR029044">
    <property type="entry name" value="Nucleotide-diphossugar_trans"/>
</dbReference>
<proteinExistence type="predicted"/>
<dbReference type="InterPro" id="IPR001173">
    <property type="entry name" value="Glyco_trans_2-like"/>
</dbReference>
<keyword evidence="2" id="KW-0808">Transferase</keyword>
<protein>
    <submittedName>
        <fullName evidence="2">Putative teichuronic acid biosynthesis glycosyltransferase TuaG</fullName>
    </submittedName>
</protein>
<dbReference type="GO" id="GO:0016758">
    <property type="term" value="F:hexosyltransferase activity"/>
    <property type="evidence" value="ECO:0007669"/>
    <property type="project" value="UniProtKB-ARBA"/>
</dbReference>
<comment type="caution">
    <text evidence="2">The sequence shown here is derived from an EMBL/GenBank/DDBJ whole genome shotgun (WGS) entry which is preliminary data.</text>
</comment>
<keyword evidence="3" id="KW-1185">Reference proteome</keyword>
<evidence type="ECO:0000313" key="3">
    <source>
        <dbReference type="Proteomes" id="UP000318242"/>
    </source>
</evidence>
<dbReference type="RefSeq" id="WP_141272407.1">
    <property type="nucleotide sequence ID" value="NZ_BJLH01000015.1"/>
</dbReference>
<dbReference type="EMBL" id="BJLH01000015">
    <property type="protein sequence ID" value="GEA61997.1"/>
    <property type="molecule type" value="Genomic_DNA"/>
</dbReference>
<evidence type="ECO:0000259" key="1">
    <source>
        <dbReference type="Pfam" id="PF00535"/>
    </source>
</evidence>
<dbReference type="AlphaFoldDB" id="A0A4Y3IS12"/>
<organism evidence="2 3">
    <name type="scientific">Vibrio comitans NBRC 102076</name>
    <dbReference type="NCBI Taxonomy" id="1219078"/>
    <lineage>
        <taxon>Bacteria</taxon>
        <taxon>Pseudomonadati</taxon>
        <taxon>Pseudomonadota</taxon>
        <taxon>Gammaproteobacteria</taxon>
        <taxon>Vibrionales</taxon>
        <taxon>Vibrionaceae</taxon>
        <taxon>Vibrio</taxon>
    </lineage>
</organism>
<accession>A0A4Y3IS12</accession>
<dbReference type="PANTHER" id="PTHR22916">
    <property type="entry name" value="GLYCOSYLTRANSFERASE"/>
    <property type="match status" value="1"/>
</dbReference>
<sequence length="256" mass="29854">MPIVSIITPSFNCIEFIDETFNSILEQTLNDWEWIVTDDCSTDGTYEYLLQKAALDSRIIVYRNGSNSGAAVSRNNSIKHATGRYIAFLDSDDLWENDKLKVQISFMSHNNIAFSYTDYSFLKESGEIIDKARVLPVTLTYRQLLNENLIGCLTVMYDSRKLGKMYMPLIRRRQDYGLWLDILKTVPIAHKCPGILAKYRQRTSSVSSNKLKLLRYNFELFYKHQNMPIHMASYYLFLNVFNKLFKKNKVKIQMDS</sequence>
<gene>
    <name evidence="2" type="primary">tuaG</name>
    <name evidence="2" type="ORF">VCO01S_31900</name>
</gene>
<dbReference type="CDD" id="cd00761">
    <property type="entry name" value="Glyco_tranf_GTA_type"/>
    <property type="match status" value="1"/>
</dbReference>
<reference evidence="2 3" key="1">
    <citation type="submission" date="2019-06" db="EMBL/GenBank/DDBJ databases">
        <title>Whole genome shotgun sequence of Vibrio comitans NBRC 102076.</title>
        <authorList>
            <person name="Hosoyama A."/>
            <person name="Uohara A."/>
            <person name="Ohji S."/>
            <person name="Ichikawa N."/>
        </authorList>
    </citation>
    <scope>NUCLEOTIDE SEQUENCE [LARGE SCALE GENOMIC DNA]</scope>
    <source>
        <strain evidence="2 3">NBRC 102076</strain>
    </source>
</reference>
<evidence type="ECO:0000313" key="2">
    <source>
        <dbReference type="EMBL" id="GEA61997.1"/>
    </source>
</evidence>
<feature type="domain" description="Glycosyltransferase 2-like" evidence="1">
    <location>
        <begin position="5"/>
        <end position="113"/>
    </location>
</feature>
<dbReference type="PANTHER" id="PTHR22916:SF3">
    <property type="entry name" value="UDP-GLCNAC:BETAGAL BETA-1,3-N-ACETYLGLUCOSAMINYLTRANSFERASE-LIKE PROTEIN 1"/>
    <property type="match status" value="1"/>
</dbReference>
<dbReference type="Gene3D" id="3.90.550.10">
    <property type="entry name" value="Spore Coat Polysaccharide Biosynthesis Protein SpsA, Chain A"/>
    <property type="match status" value="1"/>
</dbReference>